<reference evidence="4" key="1">
    <citation type="submission" date="2019-06" db="EMBL/GenBank/DDBJ databases">
        <authorList>
            <consortium name="Wellcome Sanger Institute Data Sharing"/>
        </authorList>
    </citation>
    <scope>NUCLEOTIDE SEQUENCE [LARGE SCALE GENOMIC DNA]</scope>
</reference>
<evidence type="ECO:0000313" key="5">
    <source>
        <dbReference type="Proteomes" id="UP000472267"/>
    </source>
</evidence>
<feature type="coiled-coil region" evidence="2">
    <location>
        <begin position="116"/>
        <end position="150"/>
    </location>
</feature>
<keyword evidence="5" id="KW-1185">Reference proteome</keyword>
<feature type="coiled-coil region" evidence="2">
    <location>
        <begin position="330"/>
        <end position="357"/>
    </location>
</feature>
<reference evidence="4" key="2">
    <citation type="submission" date="2025-08" db="UniProtKB">
        <authorList>
            <consortium name="Ensembl"/>
        </authorList>
    </citation>
    <scope>IDENTIFICATION</scope>
</reference>
<evidence type="ECO:0000256" key="2">
    <source>
        <dbReference type="SAM" id="Coils"/>
    </source>
</evidence>
<reference evidence="4" key="3">
    <citation type="submission" date="2025-09" db="UniProtKB">
        <authorList>
            <consortium name="Ensembl"/>
        </authorList>
    </citation>
    <scope>IDENTIFICATION</scope>
</reference>
<evidence type="ECO:0000313" key="4">
    <source>
        <dbReference type="Ensembl" id="ENSSFAP00005017569.1"/>
    </source>
</evidence>
<proteinExistence type="inferred from homology"/>
<feature type="coiled-coil region" evidence="2">
    <location>
        <begin position="201"/>
        <end position="283"/>
    </location>
</feature>
<dbReference type="Ensembl" id="ENSSFAT00005018247.1">
    <property type="protein sequence ID" value="ENSSFAP00005017569.1"/>
    <property type="gene ID" value="ENSSFAG00005009292.1"/>
</dbReference>
<evidence type="ECO:0000256" key="1">
    <source>
        <dbReference type="ARBA" id="ARBA00009550"/>
    </source>
</evidence>
<dbReference type="PANTHER" id="PTHR16127:SF10">
    <property type="entry name" value="BETA-TAXILIN"/>
    <property type="match status" value="1"/>
</dbReference>
<dbReference type="PANTHER" id="PTHR16127">
    <property type="entry name" value="TAXILIN"/>
    <property type="match status" value="1"/>
</dbReference>
<dbReference type="Proteomes" id="UP000472267">
    <property type="component" value="Chromosome 15"/>
</dbReference>
<dbReference type="InterPro" id="IPR026183">
    <property type="entry name" value="Taxilin_fam"/>
</dbReference>
<sequence>EPSTMMEKAAKVLAPPQMDKVSPSLSSEANEGEAATGAGSTSPSNAFDTLEAFGRRLDEIIRTHGSAAGLMDKQVGQEHFRSSRTAPSVTWMLLSGDDISVIMQSLNKLSSPEEKLEGLVKKYTELEQKMSVLQQRMAVLLEERQQLHAERRSSIAARCKLETLCKELQSHYSMLREETLQRCKEEEEKRSEITSHFQSMLKEIQAQIEQHSARNDKLCRENANLTDKLESLMSQCESREEVRGAVFGQLHRDLQHKLTEAKLQQANALLAEAEEKHKREKEYLLREAIDKTKKCFAMKEQELAMKKKLTLYAQKFDEFQDTLAKSNEIYIRFKKDMDNMSEKMKKVEKESNVWKTRFENCNKALTDMIEENRERQRVRTVCAEDSEVGEAVSGLTGGEERPLRQDQGSPLVQLRHTLQDPLCAGSPACRGAPVDCFSTNTGTREAYRAEPVHRTVTSTSS</sequence>
<gene>
    <name evidence="4" type="primary">txlnba</name>
</gene>
<name>A0A672H0A9_SALFA</name>
<accession>A0A672H0A9</accession>
<keyword evidence="2" id="KW-0175">Coiled coil</keyword>
<organism evidence="4 5">
    <name type="scientific">Salarias fasciatus</name>
    <name type="common">Jewelled blenny</name>
    <name type="synonym">Blennius fasciatus</name>
    <dbReference type="NCBI Taxonomy" id="181472"/>
    <lineage>
        <taxon>Eukaryota</taxon>
        <taxon>Metazoa</taxon>
        <taxon>Chordata</taxon>
        <taxon>Craniata</taxon>
        <taxon>Vertebrata</taxon>
        <taxon>Euteleostomi</taxon>
        <taxon>Actinopterygii</taxon>
        <taxon>Neopterygii</taxon>
        <taxon>Teleostei</taxon>
        <taxon>Neoteleostei</taxon>
        <taxon>Acanthomorphata</taxon>
        <taxon>Ovalentaria</taxon>
        <taxon>Blenniimorphae</taxon>
        <taxon>Blenniiformes</taxon>
        <taxon>Blennioidei</taxon>
        <taxon>Blenniidae</taxon>
        <taxon>Salariinae</taxon>
        <taxon>Salarias</taxon>
    </lineage>
</organism>
<dbReference type="GO" id="GO:0019905">
    <property type="term" value="F:syntaxin binding"/>
    <property type="evidence" value="ECO:0007669"/>
    <property type="project" value="InterPro"/>
</dbReference>
<dbReference type="Pfam" id="PF09728">
    <property type="entry name" value="Taxilin"/>
    <property type="match status" value="1"/>
</dbReference>
<dbReference type="AlphaFoldDB" id="A0A672H0A9"/>
<feature type="compositionally biased region" description="Low complexity" evidence="3">
    <location>
        <begin position="26"/>
        <end position="45"/>
    </location>
</feature>
<feature type="region of interest" description="Disordered" evidence="3">
    <location>
        <begin position="1"/>
        <end position="45"/>
    </location>
</feature>
<dbReference type="InParanoid" id="A0A672H0A9"/>
<evidence type="ECO:0000256" key="3">
    <source>
        <dbReference type="SAM" id="MobiDB-lite"/>
    </source>
</evidence>
<protein>
    <submittedName>
        <fullName evidence="4">Taxilin beta</fullName>
    </submittedName>
</protein>
<comment type="similarity">
    <text evidence="1">Belongs to the taxilin family.</text>
</comment>